<dbReference type="PROSITE" id="PS00028">
    <property type="entry name" value="ZINC_FINGER_C2H2_1"/>
    <property type="match status" value="10"/>
</dbReference>
<accession>A0A8B7W613</accession>
<comment type="similarity">
    <text evidence="3">Belongs to the krueppel C2H2-type zinc-finger protein family.</text>
</comment>
<dbReference type="SMART" id="SM00349">
    <property type="entry name" value="KRAB"/>
    <property type="match status" value="1"/>
</dbReference>
<keyword evidence="7" id="KW-0862">Zinc</keyword>
<feature type="domain" description="C2H2-type" evidence="14">
    <location>
        <begin position="406"/>
        <end position="433"/>
    </location>
</feature>
<dbReference type="FunFam" id="3.30.160.60:FF:000555">
    <property type="entry name" value="Zinc finger protein 1 homolog"/>
    <property type="match status" value="1"/>
</dbReference>
<dbReference type="PROSITE" id="PS50805">
    <property type="entry name" value="KRAB"/>
    <property type="match status" value="1"/>
</dbReference>
<dbReference type="FunFam" id="3.30.160.60:FF:000155">
    <property type="entry name" value="zinc finger protein 133 isoform X1"/>
    <property type="match status" value="1"/>
</dbReference>
<evidence type="ECO:0000259" key="14">
    <source>
        <dbReference type="PROSITE" id="PS50157"/>
    </source>
</evidence>
<dbReference type="SUPFAM" id="SSF109640">
    <property type="entry name" value="KRAB domain (Kruppel-associated box)"/>
    <property type="match status" value="1"/>
</dbReference>
<name>A0A8B7W613_CASCN</name>
<dbReference type="GO" id="GO:0005634">
    <property type="term" value="C:nucleus"/>
    <property type="evidence" value="ECO:0007669"/>
    <property type="project" value="UniProtKB-SubCell"/>
</dbReference>
<feature type="domain" description="KRAB" evidence="15">
    <location>
        <begin position="44"/>
        <end position="115"/>
    </location>
</feature>
<dbReference type="FunFam" id="3.30.160.60:FF:003178">
    <property type="match status" value="2"/>
</dbReference>
<feature type="domain" description="C2H2-type" evidence="14">
    <location>
        <begin position="240"/>
        <end position="267"/>
    </location>
</feature>
<evidence type="ECO:0000256" key="1">
    <source>
        <dbReference type="ARBA" id="ARBA00003767"/>
    </source>
</evidence>
<feature type="domain" description="C2H2-type" evidence="14">
    <location>
        <begin position="378"/>
        <end position="405"/>
    </location>
</feature>
<keyword evidence="10" id="KW-0804">Transcription</keyword>
<evidence type="ECO:0000256" key="9">
    <source>
        <dbReference type="ARBA" id="ARBA00023125"/>
    </source>
</evidence>
<evidence type="ECO:0000256" key="5">
    <source>
        <dbReference type="ARBA" id="ARBA00022737"/>
    </source>
</evidence>
<keyword evidence="9" id="KW-0238">DNA-binding</keyword>
<evidence type="ECO:0000259" key="15">
    <source>
        <dbReference type="PROSITE" id="PS50805"/>
    </source>
</evidence>
<feature type="domain" description="C2H2-type" evidence="14">
    <location>
        <begin position="434"/>
        <end position="461"/>
    </location>
</feature>
<dbReference type="KEGG" id="ccan:109699357"/>
<gene>
    <name evidence="16" type="primary">LOC109699357</name>
</gene>
<evidence type="ECO:0000313" key="16">
    <source>
        <dbReference type="RefSeq" id="XP_020039606.1"/>
    </source>
</evidence>
<reference evidence="16" key="1">
    <citation type="submission" date="2025-08" db="UniProtKB">
        <authorList>
            <consortium name="RefSeq"/>
        </authorList>
    </citation>
    <scope>IDENTIFICATION</scope>
    <source>
        <tissue evidence="16">Leukocyte</tissue>
    </source>
</reference>
<dbReference type="GO" id="GO:0000981">
    <property type="term" value="F:DNA-binding transcription factor activity, RNA polymerase II-specific"/>
    <property type="evidence" value="ECO:0007669"/>
    <property type="project" value="TreeGrafter"/>
</dbReference>
<evidence type="ECO:0000256" key="7">
    <source>
        <dbReference type="ARBA" id="ARBA00022833"/>
    </source>
</evidence>
<dbReference type="GO" id="GO:1990837">
    <property type="term" value="F:sequence-specific double-stranded DNA binding"/>
    <property type="evidence" value="ECO:0007669"/>
    <property type="project" value="UniProtKB-ARBA"/>
</dbReference>
<dbReference type="SMART" id="SM00355">
    <property type="entry name" value="ZnF_C2H2"/>
    <property type="match status" value="11"/>
</dbReference>
<feature type="domain" description="C2H2-type" evidence="14">
    <location>
        <begin position="350"/>
        <end position="377"/>
    </location>
</feature>
<evidence type="ECO:0000256" key="13">
    <source>
        <dbReference type="PROSITE-ProRule" id="PRU00042"/>
    </source>
</evidence>
<dbReference type="PROSITE" id="PS50157">
    <property type="entry name" value="ZINC_FINGER_C2H2_2"/>
    <property type="match status" value="11"/>
</dbReference>
<dbReference type="FunFam" id="3.30.160.60:FF:002343">
    <property type="entry name" value="Zinc finger protein 33A"/>
    <property type="match status" value="2"/>
</dbReference>
<comment type="function">
    <text evidence="1">May be involved in transcriptional regulation.</text>
</comment>
<feature type="domain" description="C2H2-type" evidence="14">
    <location>
        <begin position="546"/>
        <end position="573"/>
    </location>
</feature>
<evidence type="ECO:0000256" key="3">
    <source>
        <dbReference type="ARBA" id="ARBA00006991"/>
    </source>
</evidence>
<comment type="subcellular location">
    <subcellularLocation>
        <location evidence="2">Nucleus</location>
    </subcellularLocation>
</comment>
<feature type="domain" description="C2H2-type" evidence="14">
    <location>
        <begin position="518"/>
        <end position="545"/>
    </location>
</feature>
<keyword evidence="11" id="KW-0539">Nucleus</keyword>
<dbReference type="SUPFAM" id="SSF57667">
    <property type="entry name" value="beta-beta-alpha zinc fingers"/>
    <property type="match status" value="7"/>
</dbReference>
<evidence type="ECO:0000256" key="2">
    <source>
        <dbReference type="ARBA" id="ARBA00004123"/>
    </source>
</evidence>
<evidence type="ECO:0000256" key="12">
    <source>
        <dbReference type="ARBA" id="ARBA00068420"/>
    </source>
</evidence>
<dbReference type="FunFam" id="3.30.160.60:FF:000478">
    <property type="entry name" value="Zinc finger protein 133"/>
    <property type="match status" value="1"/>
</dbReference>
<keyword evidence="8" id="KW-0805">Transcription regulation</keyword>
<dbReference type="RefSeq" id="XP_020039606.1">
    <property type="nucleotide sequence ID" value="XM_020184017.1"/>
</dbReference>
<evidence type="ECO:0000256" key="4">
    <source>
        <dbReference type="ARBA" id="ARBA00022723"/>
    </source>
</evidence>
<evidence type="ECO:0000256" key="6">
    <source>
        <dbReference type="ARBA" id="ARBA00022771"/>
    </source>
</evidence>
<dbReference type="FunFam" id="3.30.160.60:FF:001173">
    <property type="entry name" value="Zinc finger protein 613"/>
    <property type="match status" value="1"/>
</dbReference>
<proteinExistence type="inferred from homology"/>
<dbReference type="AlphaFoldDB" id="A0A8B7W613"/>
<feature type="domain" description="C2H2-type" evidence="14">
    <location>
        <begin position="574"/>
        <end position="601"/>
    </location>
</feature>
<dbReference type="InterPro" id="IPR013087">
    <property type="entry name" value="Znf_C2H2_type"/>
</dbReference>
<keyword evidence="6 13" id="KW-0863">Zinc-finger</keyword>
<dbReference type="InterPro" id="IPR036236">
    <property type="entry name" value="Znf_C2H2_sf"/>
</dbReference>
<dbReference type="InterPro" id="IPR001909">
    <property type="entry name" value="KRAB"/>
</dbReference>
<protein>
    <recommendedName>
        <fullName evidence="12">Zinc finger protein 614</fullName>
    </recommendedName>
</protein>
<dbReference type="PANTHER" id="PTHR24394">
    <property type="entry name" value="ZINC FINGER PROTEIN"/>
    <property type="match status" value="1"/>
</dbReference>
<organism evidence="16">
    <name type="scientific">Castor canadensis</name>
    <name type="common">American beaver</name>
    <dbReference type="NCBI Taxonomy" id="51338"/>
    <lineage>
        <taxon>Eukaryota</taxon>
        <taxon>Metazoa</taxon>
        <taxon>Chordata</taxon>
        <taxon>Craniata</taxon>
        <taxon>Vertebrata</taxon>
        <taxon>Euteleostomi</taxon>
        <taxon>Mammalia</taxon>
        <taxon>Eutheria</taxon>
        <taxon>Euarchontoglires</taxon>
        <taxon>Glires</taxon>
        <taxon>Rodentia</taxon>
        <taxon>Castorimorpha</taxon>
        <taxon>Castoridae</taxon>
        <taxon>Castor</taxon>
    </lineage>
</organism>
<dbReference type="Gene3D" id="3.30.160.60">
    <property type="entry name" value="Classic Zinc Finger"/>
    <property type="match status" value="11"/>
</dbReference>
<dbReference type="OrthoDB" id="427030at2759"/>
<dbReference type="GO" id="GO:0008270">
    <property type="term" value="F:zinc ion binding"/>
    <property type="evidence" value="ECO:0007669"/>
    <property type="project" value="UniProtKB-KW"/>
</dbReference>
<feature type="domain" description="C2H2-type" evidence="14">
    <location>
        <begin position="462"/>
        <end position="489"/>
    </location>
</feature>
<feature type="domain" description="C2H2-type" evidence="14">
    <location>
        <begin position="322"/>
        <end position="349"/>
    </location>
</feature>
<dbReference type="FunFam" id="3.30.160.60:FF:000495">
    <property type="entry name" value="zinc finger protein 668"/>
    <property type="match status" value="1"/>
</dbReference>
<keyword evidence="5" id="KW-0677">Repeat</keyword>
<dbReference type="Pfam" id="PF00096">
    <property type="entry name" value="zf-C2H2"/>
    <property type="match status" value="9"/>
</dbReference>
<dbReference type="PANTHER" id="PTHR24394:SF48">
    <property type="entry name" value="ZINC FINGER PROTEIN 771"/>
    <property type="match status" value="1"/>
</dbReference>
<evidence type="ECO:0000256" key="10">
    <source>
        <dbReference type="ARBA" id="ARBA00023163"/>
    </source>
</evidence>
<sequence>MFAIRKRYTEADCMEKIGKFLSYVYVKNKNVIPLNRTMLLQESLTMEDVSVEFTKEEWQLLGPAQKNLYWDVIFENYWNLVSLGYQATKPYERSKSKQTEEPWIKEDKIQNRTCTGIREVDSDLQEYCKNQRFLKSMHQCSEQNALRNNVHLSTSHGLLMQNRMFDLYRKTLKSELSFVNQKREHEINIPVELNGGEKTLLCGKDEHISTKVKLCESKKCTDTKFQEFSHQETHKTEKPHSCNEGEKTFIRESKFFYHESIHTGEKPGSDDCEKSFRSVMSPKCQTTHTKDKPSILSEYRKGSTVKSSLDVNQQTHMGEKSYICSECGKGFTMKRYLIAHHRTHSGEKPYVCSECGKGFTVKSNLIVHQRTHTGEKPYVCSECGKGFTMKRYLVVHQRTHTGEKPYLCNECGKGFTVKSNLIVHQRSHTGEKSYICSECGKGFTVKRTLIIHQRTHTGEKSYICNECGKAFTTKRTLVIHQRTHTGEKPYECNECGKAFSQKICLVQHERCHTGKTPFVCTECGKSYSHKYGLITHQRIHTGEKPYECNECRKAFTTKSVLNVHQRTHTGERPYSCSHCERAFSHLSNLVKHKKMHTREMDRLNQVENSFSTDSPLTTQK</sequence>
<dbReference type="CDD" id="cd07765">
    <property type="entry name" value="KRAB_A-box"/>
    <property type="match status" value="1"/>
</dbReference>
<dbReference type="InterPro" id="IPR036051">
    <property type="entry name" value="KRAB_dom_sf"/>
</dbReference>
<dbReference type="Pfam" id="PF01352">
    <property type="entry name" value="KRAB"/>
    <property type="match status" value="1"/>
</dbReference>
<dbReference type="Gene3D" id="6.10.140.140">
    <property type="match status" value="1"/>
</dbReference>
<dbReference type="FunFam" id="3.30.160.60:FF:000029">
    <property type="entry name" value="GLI family zinc finger 4"/>
    <property type="match status" value="1"/>
</dbReference>
<evidence type="ECO:0000256" key="8">
    <source>
        <dbReference type="ARBA" id="ARBA00023015"/>
    </source>
</evidence>
<keyword evidence="4" id="KW-0479">Metal-binding</keyword>
<feature type="domain" description="C2H2-type" evidence="14">
    <location>
        <begin position="490"/>
        <end position="517"/>
    </location>
</feature>
<evidence type="ECO:0000256" key="11">
    <source>
        <dbReference type="ARBA" id="ARBA00023242"/>
    </source>
</evidence>